<evidence type="ECO:0000313" key="1">
    <source>
        <dbReference type="EMBL" id="SHJ77907.1"/>
    </source>
</evidence>
<accession>A0A1M6M3C5</accession>
<proteinExistence type="predicted"/>
<dbReference type="STRING" id="1121476.SAMN02745751_03342"/>
<sequence>MRICREQSKYGRIGKGNIVKNELKPSTMSYEFGIDFLNGEKSDKFVERIDIMLEHFLEAIESNGCSLIGHIKLILDAGNKGLLMGSVTSFRKKVGWKGSLSQEVGNLTILLNVIVYGIEDEIIDEIVFEMFRFDESIKVSQ</sequence>
<name>A0A1M6M3C5_9FIRM</name>
<dbReference type="AlphaFoldDB" id="A0A1M6M3C5"/>
<protein>
    <submittedName>
        <fullName evidence="1">Uncharacterized protein</fullName>
    </submittedName>
</protein>
<reference evidence="1 2" key="1">
    <citation type="submission" date="2016-11" db="EMBL/GenBank/DDBJ databases">
        <authorList>
            <person name="Jaros S."/>
            <person name="Januszkiewicz K."/>
            <person name="Wedrychowicz H."/>
        </authorList>
    </citation>
    <scope>NUCLEOTIDE SEQUENCE [LARGE SCALE GENOMIC DNA]</scope>
    <source>
        <strain evidence="1 2">DSM 17477</strain>
    </source>
</reference>
<dbReference type="EMBL" id="FQZL01000037">
    <property type="protein sequence ID" value="SHJ77907.1"/>
    <property type="molecule type" value="Genomic_DNA"/>
</dbReference>
<evidence type="ECO:0000313" key="2">
    <source>
        <dbReference type="Proteomes" id="UP000184052"/>
    </source>
</evidence>
<organism evidence="1 2">
    <name type="scientific">Dethiosulfatibacter aminovorans DSM 17477</name>
    <dbReference type="NCBI Taxonomy" id="1121476"/>
    <lineage>
        <taxon>Bacteria</taxon>
        <taxon>Bacillati</taxon>
        <taxon>Bacillota</taxon>
        <taxon>Tissierellia</taxon>
        <taxon>Dethiosulfatibacter</taxon>
    </lineage>
</organism>
<dbReference type="Proteomes" id="UP000184052">
    <property type="component" value="Unassembled WGS sequence"/>
</dbReference>
<dbReference type="RefSeq" id="WP_073050702.1">
    <property type="nucleotide sequence ID" value="NZ_FQZL01000037.1"/>
</dbReference>
<keyword evidence="2" id="KW-1185">Reference proteome</keyword>
<gene>
    <name evidence="1" type="ORF">SAMN02745751_03342</name>
</gene>